<name>A0AAD7FJX8_9AGAR</name>
<feature type="region of interest" description="Disordered" evidence="1">
    <location>
        <begin position="28"/>
        <end position="74"/>
    </location>
</feature>
<protein>
    <submittedName>
        <fullName evidence="2">Uncharacterized protein</fullName>
    </submittedName>
</protein>
<evidence type="ECO:0000313" key="2">
    <source>
        <dbReference type="EMBL" id="KAJ7628507.1"/>
    </source>
</evidence>
<feature type="compositionally biased region" description="Polar residues" evidence="1">
    <location>
        <begin position="40"/>
        <end position="50"/>
    </location>
</feature>
<dbReference type="AlphaFoldDB" id="A0AAD7FJX8"/>
<evidence type="ECO:0000256" key="1">
    <source>
        <dbReference type="SAM" id="MobiDB-lite"/>
    </source>
</evidence>
<dbReference type="EMBL" id="JARKIF010000010">
    <property type="protein sequence ID" value="KAJ7628507.1"/>
    <property type="molecule type" value="Genomic_DNA"/>
</dbReference>
<keyword evidence="3" id="KW-1185">Reference proteome</keyword>
<evidence type="ECO:0000313" key="3">
    <source>
        <dbReference type="Proteomes" id="UP001221142"/>
    </source>
</evidence>
<reference evidence="2" key="1">
    <citation type="submission" date="2023-03" db="EMBL/GenBank/DDBJ databases">
        <title>Massive genome expansion in bonnet fungi (Mycena s.s.) driven by repeated elements and novel gene families across ecological guilds.</title>
        <authorList>
            <consortium name="Lawrence Berkeley National Laboratory"/>
            <person name="Harder C.B."/>
            <person name="Miyauchi S."/>
            <person name="Viragh M."/>
            <person name="Kuo A."/>
            <person name="Thoen E."/>
            <person name="Andreopoulos B."/>
            <person name="Lu D."/>
            <person name="Skrede I."/>
            <person name="Drula E."/>
            <person name="Henrissat B."/>
            <person name="Morin E."/>
            <person name="Kohler A."/>
            <person name="Barry K."/>
            <person name="LaButti K."/>
            <person name="Morin E."/>
            <person name="Salamov A."/>
            <person name="Lipzen A."/>
            <person name="Mereny Z."/>
            <person name="Hegedus B."/>
            <person name="Baldrian P."/>
            <person name="Stursova M."/>
            <person name="Weitz H."/>
            <person name="Taylor A."/>
            <person name="Grigoriev I.V."/>
            <person name="Nagy L.G."/>
            <person name="Martin F."/>
            <person name="Kauserud H."/>
        </authorList>
    </citation>
    <scope>NUCLEOTIDE SEQUENCE</scope>
    <source>
        <strain evidence="2">9284</strain>
    </source>
</reference>
<gene>
    <name evidence="2" type="ORF">FB45DRAFT_39297</name>
</gene>
<dbReference type="Proteomes" id="UP001221142">
    <property type="component" value="Unassembled WGS sequence"/>
</dbReference>
<proteinExistence type="predicted"/>
<accession>A0AAD7FJX8</accession>
<organism evidence="2 3">
    <name type="scientific">Roridomyces roridus</name>
    <dbReference type="NCBI Taxonomy" id="1738132"/>
    <lineage>
        <taxon>Eukaryota</taxon>
        <taxon>Fungi</taxon>
        <taxon>Dikarya</taxon>
        <taxon>Basidiomycota</taxon>
        <taxon>Agaricomycotina</taxon>
        <taxon>Agaricomycetes</taxon>
        <taxon>Agaricomycetidae</taxon>
        <taxon>Agaricales</taxon>
        <taxon>Marasmiineae</taxon>
        <taxon>Mycenaceae</taxon>
        <taxon>Roridomyces</taxon>
    </lineage>
</organism>
<comment type="caution">
    <text evidence="2">The sequence shown here is derived from an EMBL/GenBank/DDBJ whole genome shotgun (WGS) entry which is preliminary data.</text>
</comment>
<sequence>MLRVVPLEQSLMPSVSLTWGRTSSFLTPAPKTKMAKRTESPTLPSTSTASRHGATPVPALPKRPHRRSLPAPGTYDEIDSEDLPRYERAVVWAFNLGIGSCPWLAMHCVYNLHRVPFPENLSASAGGVAHYPWLRWVVDTYLGYNTYPAFPQRTWTAPWTGYRLLMGTPTGTRPSLARRRHQSGKQVDLIPRTEQAAGLGRLCQVHGLRLHRAS</sequence>